<comment type="caution">
    <text evidence="1">The sequence shown here is derived from an EMBL/GenBank/DDBJ whole genome shotgun (WGS) entry which is preliminary data.</text>
</comment>
<organism evidence="1 2">
    <name type="scientific">Mycolicibacterium wolinskyi</name>
    <dbReference type="NCBI Taxonomy" id="59750"/>
    <lineage>
        <taxon>Bacteria</taxon>
        <taxon>Bacillati</taxon>
        <taxon>Actinomycetota</taxon>
        <taxon>Actinomycetes</taxon>
        <taxon>Mycobacteriales</taxon>
        <taxon>Mycobacteriaceae</taxon>
        <taxon>Mycolicibacterium</taxon>
    </lineage>
</organism>
<sequence length="352" mass="39058">MRHYGVVYDVGLRFDPDRLSVEPYDQQLVDHDMRVIAEQLHANAVRIEGEDIPRLVTASQSAHKMGLSVYFNPWKMNAGIDDTRDYLVEAATAAEQLRQSGVDIVFVTSCEFSIFCDGIYPGSTVLERVAWMAGHMYTAPGESMAEAAEVMAEKAVELNAALRSFVQTTRAHFAGPVTYSAGAWEDVDWTVFDIVGVDYYRQGETEEAYRDGLRALNKYEKPVAVMEFGCCAYEGAAVRGGGGFMVLKGVNDDGSGDFEGDQVPVRSEAEQADYIAEQFDVFATENVHTAFVYVFSFPQYRYGDGARDLDMVSFSLVKTLPSGDPRSKAMPPWQPKLAFTRVAELFASHQSQ</sequence>
<reference evidence="1 2" key="1">
    <citation type="submission" date="2015-07" db="EMBL/GenBank/DDBJ databases">
        <title>A draft genome sequence of Mycobacterium wolinskyi.</title>
        <authorList>
            <person name="de Man T.J."/>
            <person name="Perry K.A."/>
            <person name="Coulliette A.D."/>
            <person name="Jensen B."/>
            <person name="Toney N.C."/>
            <person name="Limbago B.M."/>
            <person name="Noble-Wang J."/>
        </authorList>
    </citation>
    <scope>NUCLEOTIDE SEQUENCE [LARGE SCALE GENOMIC DNA]</scope>
    <source>
        <strain evidence="1 2">CDC_01</strain>
    </source>
</reference>
<accession>A0A132PSL2</accession>
<name>A0A132PSL2_9MYCO</name>
<dbReference type="Gene3D" id="3.20.20.80">
    <property type="entry name" value="Glycosidases"/>
    <property type="match status" value="1"/>
</dbReference>
<dbReference type="RefSeq" id="WP_067843860.1">
    <property type="nucleotide sequence ID" value="NZ_LGTW01000002.1"/>
</dbReference>
<evidence type="ECO:0008006" key="3">
    <source>
        <dbReference type="Google" id="ProtNLM"/>
    </source>
</evidence>
<dbReference type="EMBL" id="LGTW01000002">
    <property type="protein sequence ID" value="KWX25300.1"/>
    <property type="molecule type" value="Genomic_DNA"/>
</dbReference>
<protein>
    <recommendedName>
        <fullName evidence="3">Abortive infection protein</fullName>
    </recommendedName>
</protein>
<dbReference type="PATRIC" id="fig|59750.3.peg.2499"/>
<evidence type="ECO:0000313" key="2">
    <source>
        <dbReference type="Proteomes" id="UP000070612"/>
    </source>
</evidence>
<dbReference type="AlphaFoldDB" id="A0A132PSL2"/>
<dbReference type="SUPFAM" id="SSF51445">
    <property type="entry name" value="(Trans)glycosidases"/>
    <property type="match status" value="1"/>
</dbReference>
<proteinExistence type="predicted"/>
<dbReference type="InterPro" id="IPR017853">
    <property type="entry name" value="GH"/>
</dbReference>
<gene>
    <name evidence="1" type="ORF">AFM11_03135</name>
</gene>
<keyword evidence="2" id="KW-1185">Reference proteome</keyword>
<dbReference type="Proteomes" id="UP000070612">
    <property type="component" value="Unassembled WGS sequence"/>
</dbReference>
<evidence type="ECO:0000313" key="1">
    <source>
        <dbReference type="EMBL" id="KWX25300.1"/>
    </source>
</evidence>